<dbReference type="Proteomes" id="UP000664209">
    <property type="component" value="Unassembled WGS sequence"/>
</dbReference>
<dbReference type="EMBL" id="JAGEMK010000011">
    <property type="protein sequence ID" value="MBO1753250.1"/>
    <property type="molecule type" value="Genomic_DNA"/>
</dbReference>
<dbReference type="RefSeq" id="WP_208056937.1">
    <property type="nucleotide sequence ID" value="NZ_JAGEMK010000011.1"/>
</dbReference>
<accession>A0A939RWB0</accession>
<dbReference type="NCBIfam" id="TIGR03618">
    <property type="entry name" value="Rv1155_F420"/>
    <property type="match status" value="1"/>
</dbReference>
<dbReference type="InterPro" id="IPR011576">
    <property type="entry name" value="Pyridox_Oxase_N"/>
</dbReference>
<dbReference type="InterPro" id="IPR052019">
    <property type="entry name" value="F420H2_bilvrd_red/Heme_oxyg"/>
</dbReference>
<proteinExistence type="predicted"/>
<dbReference type="GO" id="GO:0016627">
    <property type="term" value="F:oxidoreductase activity, acting on the CH-CH group of donors"/>
    <property type="evidence" value="ECO:0007669"/>
    <property type="project" value="TreeGrafter"/>
</dbReference>
<dbReference type="InterPro" id="IPR012349">
    <property type="entry name" value="Split_barrel_FMN-bd"/>
</dbReference>
<dbReference type="GO" id="GO:0005829">
    <property type="term" value="C:cytosol"/>
    <property type="evidence" value="ECO:0007669"/>
    <property type="project" value="TreeGrafter"/>
</dbReference>
<reference evidence="3" key="1">
    <citation type="submission" date="2021-03" db="EMBL/GenBank/DDBJ databases">
        <title>Actinotalea soli sp. nov., isolated from soil.</title>
        <authorList>
            <person name="Ping W."/>
            <person name="Zhang J."/>
        </authorList>
    </citation>
    <scope>NUCLEOTIDE SEQUENCE</scope>
    <source>
        <strain evidence="3">BY-33</strain>
    </source>
</reference>
<keyword evidence="4" id="KW-1185">Reference proteome</keyword>
<sequence length="135" mass="15019">MIHLTPEQHVFVTERHLATLTTLRTDGAPHVVPVAFTWDGDEGVLRITARRTSVKVRNIERAAAAGAPARVAVCQVEGGRWLTFEGTAEVSHDAAEVSEAMRRYAQRYRTLEPDPVRVVIRVRAARVLGSSYMTR</sequence>
<feature type="domain" description="Pyridoxamine 5'-phosphate oxidase N-terminal" evidence="2">
    <location>
        <begin position="4"/>
        <end position="128"/>
    </location>
</feature>
<name>A0A939RWB0_9CELL</name>
<evidence type="ECO:0000259" key="2">
    <source>
        <dbReference type="Pfam" id="PF01243"/>
    </source>
</evidence>
<organism evidence="3 4">
    <name type="scientific">Actinotalea soli</name>
    <dbReference type="NCBI Taxonomy" id="2819234"/>
    <lineage>
        <taxon>Bacteria</taxon>
        <taxon>Bacillati</taxon>
        <taxon>Actinomycetota</taxon>
        <taxon>Actinomycetes</taxon>
        <taxon>Micrococcales</taxon>
        <taxon>Cellulomonadaceae</taxon>
        <taxon>Actinotalea</taxon>
    </lineage>
</organism>
<protein>
    <submittedName>
        <fullName evidence="3">TIGR03618 family F420-dependent PPOX class oxidoreductase</fullName>
    </submittedName>
</protein>
<dbReference type="GO" id="GO:0070967">
    <property type="term" value="F:coenzyme F420 binding"/>
    <property type="evidence" value="ECO:0007669"/>
    <property type="project" value="TreeGrafter"/>
</dbReference>
<dbReference type="PANTHER" id="PTHR35176">
    <property type="entry name" value="HEME OXYGENASE HI_0854-RELATED"/>
    <property type="match status" value="1"/>
</dbReference>
<dbReference type="Pfam" id="PF01243">
    <property type="entry name" value="PNPOx_N"/>
    <property type="match status" value="1"/>
</dbReference>
<dbReference type="PANTHER" id="PTHR35176:SF1">
    <property type="entry name" value="F420H(2)-DEPENDENT BILIVERDIN REDUCTASE"/>
    <property type="match status" value="1"/>
</dbReference>
<dbReference type="Gene3D" id="2.30.110.10">
    <property type="entry name" value="Electron Transport, Fmn-binding Protein, Chain A"/>
    <property type="match status" value="1"/>
</dbReference>
<gene>
    <name evidence="3" type="ORF">J4G33_15690</name>
</gene>
<comment type="caution">
    <text evidence="3">The sequence shown here is derived from an EMBL/GenBank/DDBJ whole genome shotgun (WGS) entry which is preliminary data.</text>
</comment>
<dbReference type="InterPro" id="IPR019920">
    <property type="entry name" value="F420-binding_dom_put"/>
</dbReference>
<evidence type="ECO:0000256" key="1">
    <source>
        <dbReference type="ARBA" id="ARBA00023002"/>
    </source>
</evidence>
<dbReference type="AlphaFoldDB" id="A0A939RWB0"/>
<keyword evidence="1" id="KW-0560">Oxidoreductase</keyword>
<evidence type="ECO:0000313" key="4">
    <source>
        <dbReference type="Proteomes" id="UP000664209"/>
    </source>
</evidence>
<dbReference type="SUPFAM" id="SSF50475">
    <property type="entry name" value="FMN-binding split barrel"/>
    <property type="match status" value="1"/>
</dbReference>
<evidence type="ECO:0000313" key="3">
    <source>
        <dbReference type="EMBL" id="MBO1753250.1"/>
    </source>
</evidence>